<evidence type="ECO:0000313" key="2">
    <source>
        <dbReference type="Proteomes" id="UP000054805"/>
    </source>
</evidence>
<dbReference type="Proteomes" id="UP000054805">
    <property type="component" value="Unassembled WGS sequence"/>
</dbReference>
<proteinExistence type="predicted"/>
<gene>
    <name evidence="1" type="ORF">T4B_280</name>
</gene>
<organism evidence="1 2">
    <name type="scientific">Trichinella pseudospiralis</name>
    <name type="common">Parasitic roundworm</name>
    <dbReference type="NCBI Taxonomy" id="6337"/>
    <lineage>
        <taxon>Eukaryota</taxon>
        <taxon>Metazoa</taxon>
        <taxon>Ecdysozoa</taxon>
        <taxon>Nematoda</taxon>
        <taxon>Enoplea</taxon>
        <taxon>Dorylaimia</taxon>
        <taxon>Trichinellida</taxon>
        <taxon>Trichinellidae</taxon>
        <taxon>Trichinella</taxon>
    </lineage>
</organism>
<evidence type="ECO:0000313" key="1">
    <source>
        <dbReference type="EMBL" id="KRZ01595.1"/>
    </source>
</evidence>
<sequence length="61" mass="7047">MEIEKLKNCCRADVENKPKGTAKMEIIFSIKKAQMGLLIHQMQRWANATARIKDNLRTCDL</sequence>
<reference evidence="1 2" key="1">
    <citation type="submission" date="2015-01" db="EMBL/GenBank/DDBJ databases">
        <title>Evolution of Trichinella species and genotypes.</title>
        <authorList>
            <person name="Korhonen P.K."/>
            <person name="Edoardo P."/>
            <person name="Giuseppe L.R."/>
            <person name="Gasser R.B."/>
        </authorList>
    </citation>
    <scope>NUCLEOTIDE SEQUENCE [LARGE SCALE GENOMIC DNA]</scope>
    <source>
        <strain evidence="1">ISS588</strain>
    </source>
</reference>
<dbReference type="AlphaFoldDB" id="A0A0V1GTM0"/>
<keyword evidence="2" id="KW-1185">Reference proteome</keyword>
<name>A0A0V1GTM0_TRIPS</name>
<protein>
    <submittedName>
        <fullName evidence="1">Uncharacterized protein</fullName>
    </submittedName>
</protein>
<dbReference type="EMBL" id="JYDS01000624">
    <property type="protein sequence ID" value="KRZ01595.1"/>
    <property type="molecule type" value="Genomic_DNA"/>
</dbReference>
<comment type="caution">
    <text evidence="1">The sequence shown here is derived from an EMBL/GenBank/DDBJ whole genome shotgun (WGS) entry which is preliminary data.</text>
</comment>
<accession>A0A0V1GTM0</accession>